<evidence type="ECO:0000313" key="2">
    <source>
        <dbReference type="EMBL" id="TSL68236.1"/>
    </source>
</evidence>
<evidence type="ECO:0000313" key="3">
    <source>
        <dbReference type="Proteomes" id="UP000319801"/>
    </source>
</evidence>
<proteinExistence type="predicted"/>
<feature type="compositionally biased region" description="Basic and acidic residues" evidence="1">
    <location>
        <begin position="38"/>
        <end position="60"/>
    </location>
</feature>
<name>A0A556U0U1_BAGYA</name>
<dbReference type="AlphaFoldDB" id="A0A556U0U1"/>
<reference evidence="2 3" key="1">
    <citation type="journal article" date="2019" name="Genome Biol. Evol.">
        <title>Whole-Genome Sequencing of the Giant Devil Catfish, Bagarius yarrelli.</title>
        <authorList>
            <person name="Jiang W."/>
            <person name="Lv Y."/>
            <person name="Cheng L."/>
            <person name="Yang K."/>
            <person name="Chao B."/>
            <person name="Wang X."/>
            <person name="Li Y."/>
            <person name="Pan X."/>
            <person name="You X."/>
            <person name="Zhang Y."/>
            <person name="Yang J."/>
            <person name="Li J."/>
            <person name="Zhang X."/>
            <person name="Liu S."/>
            <person name="Sun C."/>
            <person name="Yang J."/>
            <person name="Shi Q."/>
        </authorList>
    </citation>
    <scope>NUCLEOTIDE SEQUENCE [LARGE SCALE GENOMIC DNA]</scope>
    <source>
        <strain evidence="2">JWS20170419001</strain>
        <tissue evidence="2">Muscle</tissue>
    </source>
</reference>
<accession>A0A556U0U1</accession>
<organism evidence="2 3">
    <name type="scientific">Bagarius yarrelli</name>
    <name type="common">Goonch</name>
    <name type="synonym">Bagrus yarrelli</name>
    <dbReference type="NCBI Taxonomy" id="175774"/>
    <lineage>
        <taxon>Eukaryota</taxon>
        <taxon>Metazoa</taxon>
        <taxon>Chordata</taxon>
        <taxon>Craniata</taxon>
        <taxon>Vertebrata</taxon>
        <taxon>Euteleostomi</taxon>
        <taxon>Actinopterygii</taxon>
        <taxon>Neopterygii</taxon>
        <taxon>Teleostei</taxon>
        <taxon>Ostariophysi</taxon>
        <taxon>Siluriformes</taxon>
        <taxon>Sisoridae</taxon>
        <taxon>Sisorinae</taxon>
        <taxon>Bagarius</taxon>
    </lineage>
</organism>
<keyword evidence="3" id="KW-1185">Reference proteome</keyword>
<feature type="compositionally biased region" description="Basic residues" evidence="1">
    <location>
        <begin position="61"/>
        <end position="70"/>
    </location>
</feature>
<evidence type="ECO:0000256" key="1">
    <source>
        <dbReference type="SAM" id="MobiDB-lite"/>
    </source>
</evidence>
<comment type="caution">
    <text evidence="2">The sequence shown here is derived from an EMBL/GenBank/DDBJ whole genome shotgun (WGS) entry which is preliminary data.</text>
</comment>
<protein>
    <submittedName>
        <fullName evidence="2">Uncharacterized protein</fullName>
    </submittedName>
</protein>
<gene>
    <name evidence="2" type="ORF">Baya_6017</name>
</gene>
<sequence>MVPRPAPPVAGITMAWCRHERQPPLDKWPSGPGGNVSADRRHTPRDAKNARNESRNEMNARRRVRARGRSQRVASSPRAQRGGRGYVHKDDFTGQRRCDGPMGAD</sequence>
<dbReference type="EMBL" id="VCAZ01000035">
    <property type="protein sequence ID" value="TSL68236.1"/>
    <property type="molecule type" value="Genomic_DNA"/>
</dbReference>
<dbReference type="Proteomes" id="UP000319801">
    <property type="component" value="Unassembled WGS sequence"/>
</dbReference>
<feature type="region of interest" description="Disordered" evidence="1">
    <location>
        <begin position="18"/>
        <end position="105"/>
    </location>
</feature>
<feature type="compositionally biased region" description="Basic and acidic residues" evidence="1">
    <location>
        <begin position="87"/>
        <end position="99"/>
    </location>
</feature>